<gene>
    <name evidence="4" type="primary">Aste57867_15971</name>
    <name evidence="3" type="ORF">As57867_015915</name>
    <name evidence="4" type="ORF">ASTE57867_15971</name>
</gene>
<keyword evidence="5" id="KW-1185">Reference proteome</keyword>
<keyword evidence="1" id="KW-0175">Coiled coil</keyword>
<sequence length="1020" mass="116643">MLPESVKDPVGYLVTVVRSSDGGLCKGLVKAYNEHHNTLLIVFDDSEEGWFGVEDNIKFLQQSSPYSISIVTFPYVAAYRKRPAKDGFPKPDNPLFWKVRVSSGKKGLVTGYSAPLAQITLDTGESVYVNIDTHEISFLYCTTIFQFETTPRQTMPESEEPEPRQAPLPLFAKQFDVTDVRTKLQTYQLILEHCQSSPKWQTKIGSELKSIENDYRRIHFVFQDLQAGDRGLRLAAARCICALAYENDANQALLNQENGMTVQWLRVFSIPAKFKQHYEDDCRVECRLPDQEGFLRYLNAMIQANMSTVAATVYDFYNQTARLPRLWCFPAVEDSLHEWSSVPDPESHLIGYILTPRGAACLPKHLSTAEVHDIATLFTPNKPIMNILKKAQTIRASIASPVNRFLLYDSLNADPMLQPYLEDDAPMAGLLATFETTDNIAWRDLFCYFSARLHVESLGRDWGHTFVVEMLRLFVSLIPYRVSWIYHHSWVWQGRLREAMETSAPLNSIHSFFQALDETDAPIRLLAVLTRLRQMDVPHPPTTHCSPSSSSPRRKSKGDHRVSLAIASAQEAVRALTAIQAKNHADSHYKRHLSDVDHIKTYVSQTAQRLHDKVLQSAQTPLVLHPLCHNLDAIVTSITETKVHAQQEREQSVTTNKQRLEAAEKRHLDAAKAKQAKWQKQCETIETERKKLQEAAHERNAKKMGRVQDERHKIERRQQEELQQLEKRVSKIMQSPVHCDPKVVRKPHPPKQPVRPQPSTANAATTNVRPQSARIVRERSIAFGNMAAKLHTVEVQMKKEQTKAMWRHLHLEKKKFDHAPSVEKCVDLESSSIARTRRALEPPTKVATEFELPLANKAACAKLASELMPPAVKPPEIDDEGSSSYCVMAKYNRTLDEEQRQQFKERFASNHVKLNHRLSYAVQEQYVHMARRNQAWSAFCASSRIYSDDLEMLKRTEFATVARNVGIILHDAEYEAVCRRLDKHMTGFLAWRDFYEWFLDQDLKFAMGGSQTERRASADR</sequence>
<evidence type="ECO:0000313" key="4">
    <source>
        <dbReference type="EMBL" id="VFT92756.1"/>
    </source>
</evidence>
<evidence type="ECO:0000256" key="1">
    <source>
        <dbReference type="SAM" id="Coils"/>
    </source>
</evidence>
<accession>A0A485L4C5</accession>
<feature type="compositionally biased region" description="Polar residues" evidence="2">
    <location>
        <begin position="759"/>
        <end position="770"/>
    </location>
</feature>
<name>A0A485L4C5_9STRA</name>
<dbReference type="EMBL" id="VJMH01005778">
    <property type="protein sequence ID" value="KAF0693022.1"/>
    <property type="molecule type" value="Genomic_DNA"/>
</dbReference>
<feature type="region of interest" description="Disordered" evidence="2">
    <location>
        <begin position="537"/>
        <end position="560"/>
    </location>
</feature>
<organism evidence="4 5">
    <name type="scientific">Aphanomyces stellatus</name>
    <dbReference type="NCBI Taxonomy" id="120398"/>
    <lineage>
        <taxon>Eukaryota</taxon>
        <taxon>Sar</taxon>
        <taxon>Stramenopiles</taxon>
        <taxon>Oomycota</taxon>
        <taxon>Saprolegniomycetes</taxon>
        <taxon>Saprolegniales</taxon>
        <taxon>Verrucalvaceae</taxon>
        <taxon>Aphanomyces</taxon>
    </lineage>
</organism>
<protein>
    <submittedName>
        <fullName evidence="4">Aste57867_15971 protein</fullName>
    </submittedName>
</protein>
<evidence type="ECO:0000313" key="5">
    <source>
        <dbReference type="Proteomes" id="UP000332933"/>
    </source>
</evidence>
<evidence type="ECO:0000256" key="2">
    <source>
        <dbReference type="SAM" id="MobiDB-lite"/>
    </source>
</evidence>
<evidence type="ECO:0000313" key="3">
    <source>
        <dbReference type="EMBL" id="KAF0693022.1"/>
    </source>
</evidence>
<dbReference type="EMBL" id="CAADRA010005799">
    <property type="protein sequence ID" value="VFT92756.1"/>
    <property type="molecule type" value="Genomic_DNA"/>
</dbReference>
<dbReference type="OrthoDB" id="77492at2759"/>
<feature type="region of interest" description="Disordered" evidence="2">
    <location>
        <begin position="740"/>
        <end position="770"/>
    </location>
</feature>
<dbReference type="AlphaFoldDB" id="A0A485L4C5"/>
<proteinExistence type="predicted"/>
<feature type="coiled-coil region" evidence="1">
    <location>
        <begin position="668"/>
        <end position="735"/>
    </location>
</feature>
<dbReference type="Proteomes" id="UP000332933">
    <property type="component" value="Unassembled WGS sequence"/>
</dbReference>
<reference evidence="4 5" key="1">
    <citation type="submission" date="2019-03" db="EMBL/GenBank/DDBJ databases">
        <authorList>
            <person name="Gaulin E."/>
            <person name="Dumas B."/>
        </authorList>
    </citation>
    <scope>NUCLEOTIDE SEQUENCE [LARGE SCALE GENOMIC DNA]</scope>
    <source>
        <strain evidence="4">CBS 568.67</strain>
    </source>
</reference>
<reference evidence="3" key="2">
    <citation type="submission" date="2019-06" db="EMBL/GenBank/DDBJ databases">
        <title>Genomics analysis of Aphanomyces spp. identifies a new class of oomycete effector associated with host adaptation.</title>
        <authorList>
            <person name="Gaulin E."/>
        </authorList>
    </citation>
    <scope>NUCLEOTIDE SEQUENCE</scope>
    <source>
        <strain evidence="3">CBS 578.67</strain>
    </source>
</reference>
<feature type="compositionally biased region" description="Low complexity" evidence="2">
    <location>
        <begin position="542"/>
        <end position="551"/>
    </location>
</feature>